<dbReference type="GO" id="GO:0016020">
    <property type="term" value="C:membrane"/>
    <property type="evidence" value="ECO:0007669"/>
    <property type="project" value="UniProtKB-SubCell"/>
</dbReference>
<dbReference type="Proteomes" id="UP000887566">
    <property type="component" value="Unplaced"/>
</dbReference>
<protein>
    <submittedName>
        <fullName evidence="8">G-protein coupled receptors family 1 profile domain-containing protein</fullName>
    </submittedName>
</protein>
<feature type="transmembrane region" description="Helical" evidence="5">
    <location>
        <begin position="116"/>
        <end position="137"/>
    </location>
</feature>
<dbReference type="AlphaFoldDB" id="A0A914V8M2"/>
<dbReference type="SUPFAM" id="SSF81321">
    <property type="entry name" value="Family A G protein-coupled receptor-like"/>
    <property type="match status" value="1"/>
</dbReference>
<feature type="transmembrane region" description="Helical" evidence="5">
    <location>
        <begin position="28"/>
        <end position="51"/>
    </location>
</feature>
<dbReference type="InterPro" id="IPR043968">
    <property type="entry name" value="SGNH"/>
</dbReference>
<evidence type="ECO:0000256" key="5">
    <source>
        <dbReference type="SAM" id="Phobius"/>
    </source>
</evidence>
<dbReference type="PANTHER" id="PTHR23360">
    <property type="entry name" value="G-PROTEIN COUPLED RECEPTORS FAMILY 1 PROFILE DOMAIN-CONTAINING PROTEIN-RELATED"/>
    <property type="match status" value="1"/>
</dbReference>
<sequence length="675" mass="75670">MNSTNVTVDIYAALRSQLSFMYNFSACYYFVFGLVAVVGNIGLSILAWRLMPNFGWVGSSSNNIGNVAKSNHIVTLGLAFGEIVLSLGYVLQAVFIRQVGYDFVTQMSPLTCMAQPFVLLTLLGRHITAWMMMCLGCERLMAIKAPLWYWNVWNWKKAWLINILVLGFGVMLTAGSVWFASTLLKPVLPPFPIMCNVVFVHIVLTQYVYSVNSIGCTVAIVFTALAVSSSYRSLMNGSREYLKKQLQWRVSRTIAVVVGTTFILVAIPNFILLSLALQLGIFDSMVTIASPLAHMTSLVNSAINLPIYITFNKHYRDEFITVAANYSSNIKLFLAKNKVIHHQTTTNSTVAPPGRRGFGKIVTLLVAFIPSLLFLFSSIAFLTTRFDIVDDFQDFSLASNAMRFNPKEPAASKLYLQLKPCYDQSLKEHCVLGDVNATDHTVIYGDSHAMSVFIGHTYLRHVLDNSSKVSFIGQAGCIPYGSSSNCKYAVNFLGCFGFVKAALDKLRTMRMNRVIVVARYYQTYGQIMAGEQTHERTKPVLQNCIRSIVREFENMTQVKEIILLHQIPFPDRGDVPTAIERALKVGSNLTNLHIKREKHDHDFADLHEEMENVKAGCPKCSLLLDPATVMCDNVTCPVYWATQNAVIHSFYQDDQHVNDFGTRKLSHLFERRNSA</sequence>
<dbReference type="WBParaSite" id="PSAMB.scaffold1640size29143.g14125.t1">
    <property type="protein sequence ID" value="PSAMB.scaffold1640size29143.g14125.t1"/>
    <property type="gene ID" value="PSAMB.scaffold1640size29143.g14125"/>
</dbReference>
<name>A0A914V8M2_9BILA</name>
<keyword evidence="3 5" id="KW-1133">Transmembrane helix</keyword>
<dbReference type="InterPro" id="IPR017452">
    <property type="entry name" value="GPCR_Rhodpsn_7TM"/>
</dbReference>
<proteinExistence type="predicted"/>
<feature type="domain" description="G-protein coupled receptors family 1 profile" evidence="6">
    <location>
        <begin position="39"/>
        <end position="308"/>
    </location>
</feature>
<dbReference type="Gene3D" id="1.20.1070.10">
    <property type="entry name" value="Rhodopsin 7-helix transmembrane proteins"/>
    <property type="match status" value="1"/>
</dbReference>
<dbReference type="PROSITE" id="PS50262">
    <property type="entry name" value="G_PROTEIN_RECEP_F1_2"/>
    <property type="match status" value="1"/>
</dbReference>
<keyword evidence="2 5" id="KW-0812">Transmembrane</keyword>
<organism evidence="7 8">
    <name type="scientific">Plectus sambesii</name>
    <dbReference type="NCBI Taxonomy" id="2011161"/>
    <lineage>
        <taxon>Eukaryota</taxon>
        <taxon>Metazoa</taxon>
        <taxon>Ecdysozoa</taxon>
        <taxon>Nematoda</taxon>
        <taxon>Chromadorea</taxon>
        <taxon>Plectida</taxon>
        <taxon>Plectina</taxon>
        <taxon>Plectoidea</taxon>
        <taxon>Plectidae</taxon>
        <taxon>Plectus</taxon>
    </lineage>
</organism>
<comment type="subcellular location">
    <subcellularLocation>
        <location evidence="1">Membrane</location>
    </subcellularLocation>
</comment>
<evidence type="ECO:0000256" key="2">
    <source>
        <dbReference type="ARBA" id="ARBA00022692"/>
    </source>
</evidence>
<feature type="transmembrane region" description="Helical" evidence="5">
    <location>
        <begin position="158"/>
        <end position="179"/>
    </location>
</feature>
<evidence type="ECO:0000259" key="6">
    <source>
        <dbReference type="PROSITE" id="PS50262"/>
    </source>
</evidence>
<dbReference type="InterPro" id="IPR047130">
    <property type="entry name" value="7TM_GPCR_Srsx_nematod"/>
</dbReference>
<feature type="transmembrane region" description="Helical" evidence="5">
    <location>
        <begin position="72"/>
        <end position="96"/>
    </location>
</feature>
<feature type="transmembrane region" description="Helical" evidence="5">
    <location>
        <begin position="254"/>
        <end position="277"/>
    </location>
</feature>
<evidence type="ECO:0000256" key="1">
    <source>
        <dbReference type="ARBA" id="ARBA00004370"/>
    </source>
</evidence>
<accession>A0A914V8M2</accession>
<feature type="transmembrane region" description="Helical" evidence="5">
    <location>
        <begin position="216"/>
        <end position="234"/>
    </location>
</feature>
<evidence type="ECO:0000256" key="3">
    <source>
        <dbReference type="ARBA" id="ARBA00022989"/>
    </source>
</evidence>
<dbReference type="Pfam" id="PF19040">
    <property type="entry name" value="SGNH"/>
    <property type="match status" value="1"/>
</dbReference>
<keyword evidence="4 5" id="KW-0472">Membrane</keyword>
<evidence type="ECO:0000256" key="4">
    <source>
        <dbReference type="ARBA" id="ARBA00023136"/>
    </source>
</evidence>
<feature type="transmembrane region" description="Helical" evidence="5">
    <location>
        <begin position="361"/>
        <end position="382"/>
    </location>
</feature>
<evidence type="ECO:0000313" key="7">
    <source>
        <dbReference type="Proteomes" id="UP000887566"/>
    </source>
</evidence>
<reference evidence="8" key="1">
    <citation type="submission" date="2022-11" db="UniProtKB">
        <authorList>
            <consortium name="WormBaseParasite"/>
        </authorList>
    </citation>
    <scope>IDENTIFICATION</scope>
</reference>
<evidence type="ECO:0000313" key="8">
    <source>
        <dbReference type="WBParaSite" id="PSAMB.scaffold1640size29143.g14125.t1"/>
    </source>
</evidence>
<keyword evidence="7" id="KW-1185">Reference proteome</keyword>